<dbReference type="InterPro" id="IPR050378">
    <property type="entry name" value="Metallo-dep_Hydrolases_sf"/>
</dbReference>
<dbReference type="GO" id="GO:0016810">
    <property type="term" value="F:hydrolase activity, acting on carbon-nitrogen (but not peptide) bonds"/>
    <property type="evidence" value="ECO:0007669"/>
    <property type="project" value="InterPro"/>
</dbReference>
<evidence type="ECO:0000313" key="2">
    <source>
        <dbReference type="EMBL" id="ADN37211.1"/>
    </source>
</evidence>
<dbReference type="GeneID" id="9744960"/>
<dbReference type="SUPFAM" id="SSF51338">
    <property type="entry name" value="Composite domain of metallo-dependent hydrolases"/>
    <property type="match status" value="2"/>
</dbReference>
<dbReference type="InterPro" id="IPR012027">
    <property type="entry name" value="Formylmethanofuran_DH_asu"/>
</dbReference>
<dbReference type="PIRSF" id="PIRSF006453">
    <property type="entry name" value="FwdA"/>
    <property type="match status" value="1"/>
</dbReference>
<dbReference type="KEGG" id="mpi:Mpet_2467"/>
<name>E1REG8_METP4</name>
<dbReference type="SUPFAM" id="SSF51556">
    <property type="entry name" value="Metallo-dependent hydrolases"/>
    <property type="match status" value="1"/>
</dbReference>
<protein>
    <submittedName>
        <fullName evidence="2">Formylmethanofuran dehydrogenase subunit A</fullName>
    </submittedName>
</protein>
<dbReference type="PANTHER" id="PTHR11647">
    <property type="entry name" value="HYDRANTOINASE/DIHYDROPYRIMIDINASE FAMILY MEMBER"/>
    <property type="match status" value="1"/>
</dbReference>
<dbReference type="RefSeq" id="WP_013330388.1">
    <property type="nucleotide sequence ID" value="NC_014507.1"/>
</dbReference>
<dbReference type="InterPro" id="IPR013108">
    <property type="entry name" value="Amidohydro_3"/>
</dbReference>
<gene>
    <name evidence="2" type="ordered locus">Mpet_2467</name>
</gene>
<accession>E1REG8</accession>
<dbReference type="Gene3D" id="2.30.40.10">
    <property type="entry name" value="Urease, subunit C, domain 1"/>
    <property type="match status" value="1"/>
</dbReference>
<feature type="domain" description="Amidohydrolase 3" evidence="1">
    <location>
        <begin position="42"/>
        <end position="505"/>
    </location>
</feature>
<dbReference type="InterPro" id="IPR011059">
    <property type="entry name" value="Metal-dep_hydrolase_composite"/>
</dbReference>
<dbReference type="NCBIfam" id="TIGR03121">
    <property type="entry name" value="one_C_dehyd_A"/>
    <property type="match status" value="1"/>
</dbReference>
<sequence>MSEMIIKNGFVFDPLAGIKGEKKDIGIKDGKIVDASEVKKGKEIDASGKTVMAGGVDIHTHVVGPKVNVGRLMRPEDKLFRSRTKERNTRMQMGFAVPSTYATGYAYARMGYAYVNEAAMPPLHSPHVHEEIRDTPILDISAMPVMGNNWFQMEYLKQGEIENNAAYTAWLLRATKGIGIKCVNPGGTEAWGWGMNCLTIHDPVPYFDITPAEIVKGQIQTNEFLGLPHSLHVHGNNLGNPGSAETTLDTLKLAEGITTHNKFGREQVLHNTHLQFHSYGGTGWGDFESASQKMMDYVNKQKNISFDVGFVTLDETTTMTADGPFEYHLNHLNHLKWANVDVELETAAGVVPFVYDKNSKVCDIQWAIGLELALLAKDHMKCHLTTDHPNAGPFTRYPRVIKWLMSKQSRDELLHSFKYADKVIDATIIESMDRELDLYEIAQMTRAGTAKCLGISNMYGGLTPGMNANVAIYDLNPEDMPKDPEMIENAFSRAAYMIKDGVVVVENGDVIATTPRKTIWTDAKYPLNELVERDIREKFLKYYTVELENYMVFDEHVYNTVPLEVESPAA</sequence>
<dbReference type="HOGENOM" id="CLU_035587_0_0_2"/>
<dbReference type="Pfam" id="PF07969">
    <property type="entry name" value="Amidohydro_3"/>
    <property type="match status" value="1"/>
</dbReference>
<dbReference type="eggNOG" id="arCOG04461">
    <property type="taxonomic scope" value="Archaea"/>
</dbReference>
<dbReference type="InterPro" id="IPR032466">
    <property type="entry name" value="Metal_Hydrolase"/>
</dbReference>
<keyword evidence="3" id="KW-1185">Reference proteome</keyword>
<proteinExistence type="predicted"/>
<dbReference type="PANTHER" id="PTHR11647:SF1">
    <property type="entry name" value="COLLAPSIN RESPONSE MEDIATOR PROTEIN"/>
    <property type="match status" value="1"/>
</dbReference>
<reference evidence="2 3" key="1">
    <citation type="journal article" date="2010" name="Stand. Genomic Sci.">
        <title>Complete genome sequence of Methanoplanus petrolearius type strain (SEBR 4847).</title>
        <authorList>
            <person name="Brambilla E."/>
            <person name="Djao O.D."/>
            <person name="Daligault H."/>
            <person name="Lapidus A."/>
            <person name="Lucas S."/>
            <person name="Hammon N."/>
            <person name="Nolan M."/>
            <person name="Tice H."/>
            <person name="Cheng J.F."/>
            <person name="Han C."/>
            <person name="Tapia R."/>
            <person name="Goodwin L."/>
            <person name="Pitluck S."/>
            <person name="Liolios K."/>
            <person name="Ivanova N."/>
            <person name="Mavromatis K."/>
            <person name="Mikhailova N."/>
            <person name="Pati A."/>
            <person name="Chen A."/>
            <person name="Palaniappan K."/>
            <person name="Land M."/>
            <person name="Hauser L."/>
            <person name="Chang Y.J."/>
            <person name="Jeffries C.D."/>
            <person name="Rohde M."/>
            <person name="Spring S."/>
            <person name="Sikorski J."/>
            <person name="Goker M."/>
            <person name="Woyke T."/>
            <person name="Bristow J."/>
            <person name="Eisen J.A."/>
            <person name="Markowitz V."/>
            <person name="Hugenholtz P."/>
            <person name="Kyrpides N.C."/>
            <person name="Klenk H.P."/>
        </authorList>
    </citation>
    <scope>NUCLEOTIDE SEQUENCE [LARGE SCALE GENOMIC DNA]</scope>
    <source>
        <strain evidence="3">DSM 11571 / OCM 486 / SEBR 4847</strain>
    </source>
</reference>
<dbReference type="Proteomes" id="UP000006565">
    <property type="component" value="Chromosome"/>
</dbReference>
<evidence type="ECO:0000259" key="1">
    <source>
        <dbReference type="Pfam" id="PF07969"/>
    </source>
</evidence>
<organism evidence="2 3">
    <name type="scientific">Methanolacinia petrolearia (strain DSM 11571 / OCM 486 / SEBR 4847)</name>
    <name type="common">Methanoplanus petrolearius</name>
    <dbReference type="NCBI Taxonomy" id="679926"/>
    <lineage>
        <taxon>Archaea</taxon>
        <taxon>Methanobacteriati</taxon>
        <taxon>Methanobacteriota</taxon>
        <taxon>Stenosarchaea group</taxon>
        <taxon>Methanomicrobia</taxon>
        <taxon>Methanomicrobiales</taxon>
        <taxon>Methanomicrobiaceae</taxon>
        <taxon>Methanolacinia</taxon>
    </lineage>
</organism>
<evidence type="ECO:0000313" key="3">
    <source>
        <dbReference type="Proteomes" id="UP000006565"/>
    </source>
</evidence>
<dbReference type="STRING" id="679926.Mpet_2467"/>
<dbReference type="OrthoDB" id="8791at2157"/>
<dbReference type="EMBL" id="CP002117">
    <property type="protein sequence ID" value="ADN37211.1"/>
    <property type="molecule type" value="Genomic_DNA"/>
</dbReference>
<dbReference type="AlphaFoldDB" id="E1REG8"/>